<evidence type="ECO:0000313" key="1">
    <source>
        <dbReference type="EMBL" id="MBL0744003.1"/>
    </source>
</evidence>
<evidence type="ECO:0000313" key="2">
    <source>
        <dbReference type="Proteomes" id="UP000613030"/>
    </source>
</evidence>
<gene>
    <name evidence="1" type="ORF">JI741_22410</name>
</gene>
<dbReference type="EMBL" id="JAERRB010000009">
    <property type="protein sequence ID" value="MBL0744003.1"/>
    <property type="molecule type" value="Genomic_DNA"/>
</dbReference>
<dbReference type="InterPro" id="IPR021848">
    <property type="entry name" value="HODM_asu-like"/>
</dbReference>
<dbReference type="Proteomes" id="UP000613030">
    <property type="component" value="Unassembled WGS sequence"/>
</dbReference>
<organism evidence="1 2">
    <name type="scientific">Chryseolinea lacunae</name>
    <dbReference type="NCBI Taxonomy" id="2801331"/>
    <lineage>
        <taxon>Bacteria</taxon>
        <taxon>Pseudomonadati</taxon>
        <taxon>Bacteroidota</taxon>
        <taxon>Cytophagia</taxon>
        <taxon>Cytophagales</taxon>
        <taxon>Fulvivirgaceae</taxon>
        <taxon>Chryseolinea</taxon>
    </lineage>
</organism>
<proteinExistence type="predicted"/>
<sequence length="308" mass="35055">MMKYLPFLNGTYSTTPGLSPMAKVGQGEPSRVFTIDDYYDHALANKQVCRDEDIHKYYREANPGPGTMQRVNRFIAETLVNDHPECFSFREENGFGRFLNRKTGKAIVWDDSGALIEGDYVSVFDALCSQLQEDVAVFQLEGDQDWLAAIHLCAPNHWDPAEKIGNPFSHIHAPVPGMERTLKHYPVMLATLVSRGPFTRFAWGVATDTRLNHHPIAPERVDHDFWYGRKTDTQSPKFYIRTERQNLVGFPEANAFLFTIHTYFYDVDALTGEEKLALLAAIGTMSEDTLRYKGLVESRAVLEKKLKE</sequence>
<accession>A0ABS1KX05</accession>
<protein>
    <submittedName>
        <fullName evidence="1">DUF3445 domain-containing protein</fullName>
    </submittedName>
</protein>
<keyword evidence="2" id="KW-1185">Reference proteome</keyword>
<dbReference type="Pfam" id="PF11927">
    <property type="entry name" value="HODM_asu-like"/>
    <property type="match status" value="1"/>
</dbReference>
<name>A0ABS1KX05_9BACT</name>
<comment type="caution">
    <text evidence="1">The sequence shown here is derived from an EMBL/GenBank/DDBJ whole genome shotgun (WGS) entry which is preliminary data.</text>
</comment>
<reference evidence="1 2" key="1">
    <citation type="submission" date="2021-01" db="EMBL/GenBank/DDBJ databases">
        <title>Chryseolinea sp. Jin1 Genome sequencing and assembly.</title>
        <authorList>
            <person name="Kim I."/>
        </authorList>
    </citation>
    <scope>NUCLEOTIDE SEQUENCE [LARGE SCALE GENOMIC DNA]</scope>
    <source>
        <strain evidence="1 2">Jin1</strain>
    </source>
</reference>